<evidence type="ECO:0000256" key="2">
    <source>
        <dbReference type="ARBA" id="ARBA00022723"/>
    </source>
</evidence>
<reference evidence="8" key="1">
    <citation type="submission" date="2023-06" db="EMBL/GenBank/DDBJ databases">
        <title>Genomic analysis of the entomopathogenic nematode Steinernema hermaphroditum.</title>
        <authorList>
            <person name="Schwarz E.M."/>
            <person name="Heppert J.K."/>
            <person name="Baniya A."/>
            <person name="Schwartz H.T."/>
            <person name="Tan C.-H."/>
            <person name="Antoshechkin I."/>
            <person name="Sternberg P.W."/>
            <person name="Goodrich-Blair H."/>
            <person name="Dillman A.R."/>
        </authorList>
    </citation>
    <scope>NUCLEOTIDE SEQUENCE</scope>
    <source>
        <strain evidence="8">PS9179</strain>
        <tissue evidence="8">Whole animal</tissue>
    </source>
</reference>
<keyword evidence="4" id="KW-0862">Zinc</keyword>
<evidence type="ECO:0000256" key="4">
    <source>
        <dbReference type="ARBA" id="ARBA00022833"/>
    </source>
</evidence>
<evidence type="ECO:0000313" key="8">
    <source>
        <dbReference type="EMBL" id="KAK0421408.1"/>
    </source>
</evidence>
<evidence type="ECO:0000256" key="6">
    <source>
        <dbReference type="SAM" id="MobiDB-lite"/>
    </source>
</evidence>
<keyword evidence="9" id="KW-1185">Reference proteome</keyword>
<dbReference type="GO" id="GO:0005681">
    <property type="term" value="C:spliceosomal complex"/>
    <property type="evidence" value="ECO:0007669"/>
    <property type="project" value="InterPro"/>
</dbReference>
<dbReference type="GO" id="GO:0016607">
    <property type="term" value="C:nuclear speck"/>
    <property type="evidence" value="ECO:0007669"/>
    <property type="project" value="UniProtKB-SubCell"/>
</dbReference>
<feature type="compositionally biased region" description="Basic and acidic residues" evidence="6">
    <location>
        <begin position="207"/>
        <end position="217"/>
    </location>
</feature>
<organism evidence="8 9">
    <name type="scientific">Steinernema hermaphroditum</name>
    <dbReference type="NCBI Taxonomy" id="289476"/>
    <lineage>
        <taxon>Eukaryota</taxon>
        <taxon>Metazoa</taxon>
        <taxon>Ecdysozoa</taxon>
        <taxon>Nematoda</taxon>
        <taxon>Chromadorea</taxon>
        <taxon>Rhabditida</taxon>
        <taxon>Tylenchina</taxon>
        <taxon>Panagrolaimomorpha</taxon>
        <taxon>Strongyloidoidea</taxon>
        <taxon>Steinernematidae</taxon>
        <taxon>Steinernema</taxon>
    </lineage>
</organism>
<dbReference type="InterPro" id="IPR040050">
    <property type="entry name" value="ZNF830-like"/>
</dbReference>
<sequence length="239" mass="27299">MTSINPAIARDLGNGSHFCQICQIAVKTKTWKAHSMGRQHRDSIQRLKAQATGGQQQKTVPKRAAENGTTVPNEPAAKKPKEDFDTPQLSAPWERERNSEKKEEKKPKKQSVSAKIAGVPDDFFEVQAAQSSGVSANEKRLDDELALFEKEVAQIDLEQLRREDDTEAMEEEQRNATEQDVDEVEDRIEGWKRINELEIKVEERVQARAERDVKKIEEESDSDEDFDISSDMNWRSTKF</sequence>
<dbReference type="SMART" id="SM00451">
    <property type="entry name" value="ZnF_U1"/>
    <property type="match status" value="1"/>
</dbReference>
<keyword evidence="5" id="KW-0539">Nucleus</keyword>
<feature type="compositionally biased region" description="Acidic residues" evidence="6">
    <location>
        <begin position="218"/>
        <end position="228"/>
    </location>
</feature>
<dbReference type="GO" id="GO:0008270">
    <property type="term" value="F:zinc ion binding"/>
    <property type="evidence" value="ECO:0007669"/>
    <property type="project" value="UniProtKB-KW"/>
</dbReference>
<keyword evidence="3" id="KW-0863">Zinc-finger</keyword>
<dbReference type="GO" id="GO:0044773">
    <property type="term" value="P:mitotic DNA damage checkpoint signaling"/>
    <property type="evidence" value="ECO:0007669"/>
    <property type="project" value="TreeGrafter"/>
</dbReference>
<evidence type="ECO:0000313" key="9">
    <source>
        <dbReference type="Proteomes" id="UP001175271"/>
    </source>
</evidence>
<evidence type="ECO:0000256" key="5">
    <source>
        <dbReference type="ARBA" id="ARBA00023242"/>
    </source>
</evidence>
<accession>A0AA39IDW1</accession>
<dbReference type="InterPro" id="IPR003604">
    <property type="entry name" value="Matrin/U1-like-C_Znf_C2H2"/>
</dbReference>
<dbReference type="PANTHER" id="PTHR13278">
    <property type="entry name" value="ZINC FINGER PROTEIN 830"/>
    <property type="match status" value="1"/>
</dbReference>
<comment type="caution">
    <text evidence="8">The sequence shown here is derived from an EMBL/GenBank/DDBJ whole genome shotgun (WGS) entry which is preliminary data.</text>
</comment>
<comment type="subcellular location">
    <subcellularLocation>
        <location evidence="1">Nucleus</location>
    </subcellularLocation>
</comment>
<dbReference type="GO" id="GO:0003676">
    <property type="term" value="F:nucleic acid binding"/>
    <property type="evidence" value="ECO:0007669"/>
    <property type="project" value="InterPro"/>
</dbReference>
<dbReference type="Proteomes" id="UP001175271">
    <property type="component" value="Unassembled WGS sequence"/>
</dbReference>
<evidence type="ECO:0000259" key="7">
    <source>
        <dbReference type="SMART" id="SM00451"/>
    </source>
</evidence>
<feature type="compositionally biased region" description="Basic and acidic residues" evidence="6">
    <location>
        <begin position="93"/>
        <end position="106"/>
    </location>
</feature>
<evidence type="ECO:0000256" key="1">
    <source>
        <dbReference type="ARBA" id="ARBA00004123"/>
    </source>
</evidence>
<feature type="region of interest" description="Disordered" evidence="6">
    <location>
        <begin position="48"/>
        <end position="114"/>
    </location>
</feature>
<dbReference type="GO" id="GO:0033260">
    <property type="term" value="P:nuclear DNA replication"/>
    <property type="evidence" value="ECO:0007669"/>
    <property type="project" value="TreeGrafter"/>
</dbReference>
<gene>
    <name evidence="8" type="ORF">QR680_015221</name>
</gene>
<feature type="region of interest" description="Disordered" evidence="6">
    <location>
        <begin position="207"/>
        <end position="239"/>
    </location>
</feature>
<name>A0AA39IDW1_9BILA</name>
<dbReference type="PANTHER" id="PTHR13278:SF0">
    <property type="entry name" value="ZINC FINGER PROTEIN 830"/>
    <property type="match status" value="1"/>
</dbReference>
<proteinExistence type="predicted"/>
<dbReference type="AlphaFoldDB" id="A0AA39IDW1"/>
<dbReference type="GO" id="GO:0033314">
    <property type="term" value="P:mitotic DNA replication checkpoint signaling"/>
    <property type="evidence" value="ECO:0007669"/>
    <property type="project" value="TreeGrafter"/>
</dbReference>
<feature type="region of interest" description="Disordered" evidence="6">
    <location>
        <begin position="159"/>
        <end position="182"/>
    </location>
</feature>
<protein>
    <recommendedName>
        <fullName evidence="7">U1-type domain-containing protein</fullName>
    </recommendedName>
</protein>
<keyword evidence="2" id="KW-0479">Metal-binding</keyword>
<evidence type="ECO:0000256" key="3">
    <source>
        <dbReference type="ARBA" id="ARBA00022771"/>
    </source>
</evidence>
<feature type="domain" description="U1-type" evidence="7">
    <location>
        <begin position="14"/>
        <end position="47"/>
    </location>
</feature>
<dbReference type="EMBL" id="JAUCMV010000002">
    <property type="protein sequence ID" value="KAK0421408.1"/>
    <property type="molecule type" value="Genomic_DNA"/>
</dbReference>